<comment type="similarity">
    <text evidence="5">Belongs to the QueA family.</text>
</comment>
<evidence type="ECO:0000256" key="2">
    <source>
        <dbReference type="ARBA" id="ARBA00022679"/>
    </source>
</evidence>
<dbReference type="Gene3D" id="2.40.10.240">
    <property type="entry name" value="QueA-like"/>
    <property type="match status" value="1"/>
</dbReference>
<dbReference type="InterPro" id="IPR042119">
    <property type="entry name" value="QueA_dom2"/>
</dbReference>
<comment type="catalytic activity">
    <reaction evidence="5">
        <text>7-aminomethyl-7-carbaguanosine(34) in tRNA + S-adenosyl-L-methionine = epoxyqueuosine(34) in tRNA + adenine + L-methionine + 2 H(+)</text>
        <dbReference type="Rhea" id="RHEA:32155"/>
        <dbReference type="Rhea" id="RHEA-COMP:10342"/>
        <dbReference type="Rhea" id="RHEA-COMP:18582"/>
        <dbReference type="ChEBI" id="CHEBI:15378"/>
        <dbReference type="ChEBI" id="CHEBI:16708"/>
        <dbReference type="ChEBI" id="CHEBI:57844"/>
        <dbReference type="ChEBI" id="CHEBI:59789"/>
        <dbReference type="ChEBI" id="CHEBI:82833"/>
        <dbReference type="ChEBI" id="CHEBI:194443"/>
        <dbReference type="EC" id="2.4.99.17"/>
    </reaction>
</comment>
<comment type="function">
    <text evidence="5">Transfers and isomerizes the ribose moiety from AdoMet to the 7-aminomethyl group of 7-deazaguanine (preQ1-tRNA) to give epoxyqueuosine (oQ-tRNA).</text>
</comment>
<keyword evidence="6" id="KW-0413">Isomerase</keyword>
<keyword evidence="1 5" id="KW-0963">Cytoplasm</keyword>
<dbReference type="UniPathway" id="UPA00392"/>
<dbReference type="GO" id="GO:0005737">
    <property type="term" value="C:cytoplasm"/>
    <property type="evidence" value="ECO:0007669"/>
    <property type="project" value="UniProtKB-SubCell"/>
</dbReference>
<accession>B5RLM9</accession>
<dbReference type="Pfam" id="PF02547">
    <property type="entry name" value="Queuosine_synth"/>
    <property type="match status" value="1"/>
</dbReference>
<dbReference type="EC" id="2.4.99.17" evidence="5"/>
<dbReference type="PANTHER" id="PTHR30307:SF0">
    <property type="entry name" value="S-ADENOSYLMETHIONINE:TRNA RIBOSYLTRANSFERASE-ISOMERASE"/>
    <property type="match status" value="1"/>
</dbReference>
<organism evidence="6 7">
    <name type="scientific">Borrelia duttonii (strain Ly)</name>
    <dbReference type="NCBI Taxonomy" id="412419"/>
    <lineage>
        <taxon>Bacteria</taxon>
        <taxon>Pseudomonadati</taxon>
        <taxon>Spirochaetota</taxon>
        <taxon>Spirochaetia</taxon>
        <taxon>Spirochaetales</taxon>
        <taxon>Borreliaceae</taxon>
        <taxon>Borrelia</taxon>
    </lineage>
</organism>
<dbReference type="HAMAP" id="MF_00113">
    <property type="entry name" value="QueA"/>
    <property type="match status" value="1"/>
</dbReference>
<evidence type="ECO:0000313" key="7">
    <source>
        <dbReference type="Proteomes" id="UP000000611"/>
    </source>
</evidence>
<dbReference type="EMBL" id="CP000976">
    <property type="protein sequence ID" value="ACH92985.1"/>
    <property type="molecule type" value="Genomic_DNA"/>
</dbReference>
<proteinExistence type="inferred from homology"/>
<evidence type="ECO:0000256" key="5">
    <source>
        <dbReference type="HAMAP-Rule" id="MF_00113"/>
    </source>
</evidence>
<dbReference type="NCBIfam" id="TIGR00113">
    <property type="entry name" value="queA"/>
    <property type="match status" value="1"/>
</dbReference>
<dbReference type="eggNOG" id="COG0809">
    <property type="taxonomic scope" value="Bacteria"/>
</dbReference>
<evidence type="ECO:0000256" key="4">
    <source>
        <dbReference type="ARBA" id="ARBA00022785"/>
    </source>
</evidence>
<name>B5RLM9_BORDL</name>
<keyword evidence="7" id="KW-1185">Reference proteome</keyword>
<comment type="subunit">
    <text evidence="5">Monomer.</text>
</comment>
<keyword evidence="4 5" id="KW-0671">Queuosine biosynthesis</keyword>
<comment type="subcellular location">
    <subcellularLocation>
        <location evidence="5">Cytoplasm</location>
    </subcellularLocation>
</comment>
<keyword evidence="3 5" id="KW-0949">S-adenosyl-L-methionine</keyword>
<comment type="pathway">
    <text evidence="5">tRNA modification; tRNA-queuosine biosynthesis.</text>
</comment>
<dbReference type="GO" id="GO:0051075">
    <property type="term" value="F:S-adenosylmethionine:tRNA ribosyltransferase-isomerase activity"/>
    <property type="evidence" value="ECO:0007669"/>
    <property type="project" value="UniProtKB-EC"/>
</dbReference>
<gene>
    <name evidence="5 6" type="primary">queA</name>
    <name evidence="6" type="ordered locus">BDU_27</name>
</gene>
<dbReference type="SUPFAM" id="SSF111337">
    <property type="entry name" value="QueA-like"/>
    <property type="match status" value="1"/>
</dbReference>
<dbReference type="Proteomes" id="UP000000611">
    <property type="component" value="Chromosome"/>
</dbReference>
<dbReference type="GO" id="GO:0008616">
    <property type="term" value="P:tRNA queuosine(34) biosynthetic process"/>
    <property type="evidence" value="ECO:0007669"/>
    <property type="project" value="UniProtKB-UniRule"/>
</dbReference>
<reference evidence="6 7" key="1">
    <citation type="journal article" date="2008" name="PLoS Genet.">
        <title>The genome of Borrelia recurrentis, the agent of deadly louse-borne relapsing fever, is a degraded subset of tick-borne Borrelia duttonii.</title>
        <authorList>
            <person name="Lescot M."/>
            <person name="Audic S."/>
            <person name="Robert C."/>
            <person name="Nguyen T.T."/>
            <person name="Blanc G."/>
            <person name="Cutler S.J."/>
            <person name="Wincker P."/>
            <person name="Couloux A."/>
            <person name="Claverie J.-M."/>
            <person name="Raoult D."/>
            <person name="Drancourt M."/>
        </authorList>
    </citation>
    <scope>NUCLEOTIDE SEQUENCE [LARGE SCALE GENOMIC DNA]</scope>
    <source>
        <strain evidence="6 7">Ly</strain>
    </source>
</reference>
<dbReference type="PANTHER" id="PTHR30307">
    <property type="entry name" value="S-ADENOSYLMETHIONINE:TRNA RIBOSYLTRANSFERASE-ISOMERASE"/>
    <property type="match status" value="1"/>
</dbReference>
<sequence>MILVGSMETKEFYFDLPHHLIAQYPSERRGLAKLMVLDSICQKIYHTDSVNDILKYIGSNTFLVFNDSRVRKSRIYAKTDYDGNVEFLILNRLTGDTFTSLISKAKRQKVGKVYRFPQDLSAQIISKLDNEFTIKFNRYVDESYFEQYGFIPLPPYIKRDYDKEDEDRYQTIYSKYIGSSASATAGLHFSEELFSKFAQNNIEYDFITLHVGLGTFLPVRTKTIEKHKMHFESFSIRDSVACRLERAKSLGKKILAVGTTTLRALESAYDKQKGRFTRGEQKTNLFIYPGKNYKFKSVDMLFTNFHTPESTLLMLVSSFGGKDFVFNAYREAVTMNYRFFSYGDATLFLSHI</sequence>
<protein>
    <recommendedName>
        <fullName evidence="5">S-adenosylmethionine:tRNA ribosyltransferase-isomerase</fullName>
        <ecNumber evidence="5">2.4.99.17</ecNumber>
    </recommendedName>
    <alternativeName>
        <fullName evidence="5">Queuosine biosynthesis protein QueA</fullName>
    </alternativeName>
</protein>
<dbReference type="AlphaFoldDB" id="B5RLM9"/>
<dbReference type="STRING" id="412419.BDU_27"/>
<dbReference type="InterPro" id="IPR003699">
    <property type="entry name" value="QueA"/>
</dbReference>
<evidence type="ECO:0000256" key="1">
    <source>
        <dbReference type="ARBA" id="ARBA00022490"/>
    </source>
</evidence>
<evidence type="ECO:0000313" key="6">
    <source>
        <dbReference type="EMBL" id="ACH92985.1"/>
    </source>
</evidence>
<dbReference type="Gene3D" id="3.40.1780.10">
    <property type="entry name" value="QueA-like"/>
    <property type="match status" value="1"/>
</dbReference>
<dbReference type="NCBIfam" id="NF001140">
    <property type="entry name" value="PRK00147.1"/>
    <property type="match status" value="1"/>
</dbReference>
<dbReference type="InterPro" id="IPR036100">
    <property type="entry name" value="QueA_sf"/>
</dbReference>
<keyword evidence="2 5" id="KW-0808">Transferase</keyword>
<dbReference type="HOGENOM" id="CLU_039110_1_0_12"/>
<evidence type="ECO:0000256" key="3">
    <source>
        <dbReference type="ARBA" id="ARBA00022691"/>
    </source>
</evidence>
<dbReference type="KEGG" id="bdu:BDU_27"/>
<dbReference type="InterPro" id="IPR042118">
    <property type="entry name" value="QueA_dom1"/>
</dbReference>